<sequence length="140" mass="15408">MTRVFGHAETVTRLDPELLDALRRAATAAEQDGVGFVVDSGWRSAADQQRLLDDAVVTYGSLAAAQRWVATPETSQHVRGEAVDLGPVTARTWLERHGAAYGLCRTYANESWHYELRTSAVRNGCPAPYADAAHDPRMQR</sequence>
<accession>A0A2M8W494</accession>
<dbReference type="SUPFAM" id="SSF55166">
    <property type="entry name" value="Hedgehog/DD-peptidase"/>
    <property type="match status" value="1"/>
</dbReference>
<keyword evidence="2" id="KW-0645">Protease</keyword>
<dbReference type="Pfam" id="PF02557">
    <property type="entry name" value="VanY"/>
    <property type="match status" value="1"/>
</dbReference>
<dbReference type="PANTHER" id="PTHR34385:SF1">
    <property type="entry name" value="PEPTIDOGLYCAN L-ALANYL-D-GLUTAMATE ENDOPEPTIDASE CWLK"/>
    <property type="match status" value="1"/>
</dbReference>
<feature type="domain" description="D-alanyl-D-alanine carboxypeptidase-like core" evidence="1">
    <location>
        <begin position="13"/>
        <end position="109"/>
    </location>
</feature>
<dbReference type="PANTHER" id="PTHR34385">
    <property type="entry name" value="D-ALANYL-D-ALANINE CARBOXYPEPTIDASE"/>
    <property type="match status" value="1"/>
</dbReference>
<name>A0A2M8W494_9MICO</name>
<proteinExistence type="predicted"/>
<gene>
    <name evidence="2" type="ORF">CLV34_2920</name>
</gene>
<reference evidence="2 3" key="1">
    <citation type="submission" date="2017-11" db="EMBL/GenBank/DDBJ databases">
        <title>Genomic Encyclopedia of Archaeal and Bacterial Type Strains, Phase II (KMG-II): From Individual Species to Whole Genera.</title>
        <authorList>
            <person name="Goeker M."/>
        </authorList>
    </citation>
    <scope>NUCLEOTIDE SEQUENCE [LARGE SCALE GENOMIC DNA]</scope>
    <source>
        <strain evidence="2 3">DSM 22413</strain>
    </source>
</reference>
<dbReference type="CDD" id="cd14846">
    <property type="entry name" value="Peptidase_M15_like"/>
    <property type="match status" value="1"/>
</dbReference>
<dbReference type="Gene3D" id="3.30.1380.10">
    <property type="match status" value="1"/>
</dbReference>
<evidence type="ECO:0000259" key="1">
    <source>
        <dbReference type="Pfam" id="PF02557"/>
    </source>
</evidence>
<keyword evidence="3" id="KW-1185">Reference proteome</keyword>
<keyword evidence="2" id="KW-0378">Hydrolase</keyword>
<dbReference type="InterPro" id="IPR009045">
    <property type="entry name" value="Zn_M74/Hedgehog-like"/>
</dbReference>
<dbReference type="GO" id="GO:0004180">
    <property type="term" value="F:carboxypeptidase activity"/>
    <property type="evidence" value="ECO:0007669"/>
    <property type="project" value="UniProtKB-KW"/>
</dbReference>
<keyword evidence="2" id="KW-0121">Carboxypeptidase</keyword>
<dbReference type="InterPro" id="IPR052179">
    <property type="entry name" value="DD-CPase-like"/>
</dbReference>
<comment type="caution">
    <text evidence="2">The sequence shown here is derived from an EMBL/GenBank/DDBJ whole genome shotgun (WGS) entry which is preliminary data.</text>
</comment>
<dbReference type="EMBL" id="PGTZ01000011">
    <property type="protein sequence ID" value="PJI85729.1"/>
    <property type="molecule type" value="Genomic_DNA"/>
</dbReference>
<evidence type="ECO:0000313" key="3">
    <source>
        <dbReference type="Proteomes" id="UP000231586"/>
    </source>
</evidence>
<dbReference type="InterPro" id="IPR003709">
    <property type="entry name" value="VanY-like_core_dom"/>
</dbReference>
<dbReference type="AlphaFoldDB" id="A0A2M8W494"/>
<organism evidence="2 3">
    <name type="scientific">Luteimicrobium subarcticum</name>
    <dbReference type="NCBI Taxonomy" id="620910"/>
    <lineage>
        <taxon>Bacteria</taxon>
        <taxon>Bacillati</taxon>
        <taxon>Actinomycetota</taxon>
        <taxon>Actinomycetes</taxon>
        <taxon>Micrococcales</taxon>
        <taxon>Luteimicrobium</taxon>
    </lineage>
</organism>
<evidence type="ECO:0000313" key="2">
    <source>
        <dbReference type="EMBL" id="PJI85729.1"/>
    </source>
</evidence>
<protein>
    <submittedName>
        <fullName evidence="2">D-alanyl-D-alanine carboxypeptidase-like protein</fullName>
    </submittedName>
</protein>
<dbReference type="GO" id="GO:0006508">
    <property type="term" value="P:proteolysis"/>
    <property type="evidence" value="ECO:0007669"/>
    <property type="project" value="InterPro"/>
</dbReference>
<dbReference type="Proteomes" id="UP000231586">
    <property type="component" value="Unassembled WGS sequence"/>
</dbReference>